<keyword evidence="5" id="KW-0804">Transcription</keyword>
<feature type="region of interest" description="Disordered" evidence="7">
    <location>
        <begin position="11"/>
        <end position="34"/>
    </location>
</feature>
<comment type="similarity">
    <text evidence="2">Belongs to the SNAPC3/SRD2 family.</text>
</comment>
<dbReference type="EMBL" id="BMAR01000035">
    <property type="protein sequence ID" value="GFR50096.1"/>
    <property type="molecule type" value="Genomic_DNA"/>
</dbReference>
<gene>
    <name evidence="8" type="ORF">Agub_g12241</name>
</gene>
<evidence type="ECO:0000313" key="8">
    <source>
        <dbReference type="EMBL" id="GFR50096.1"/>
    </source>
</evidence>
<dbReference type="GO" id="GO:0001006">
    <property type="term" value="F:RNA polymerase III type 3 promoter sequence-specific DNA binding"/>
    <property type="evidence" value="ECO:0007669"/>
    <property type="project" value="TreeGrafter"/>
</dbReference>
<evidence type="ECO:0000313" key="9">
    <source>
        <dbReference type="Proteomes" id="UP001054857"/>
    </source>
</evidence>
<dbReference type="GO" id="GO:0003681">
    <property type="term" value="F:bent DNA binding"/>
    <property type="evidence" value="ECO:0007669"/>
    <property type="project" value="TreeGrafter"/>
</dbReference>
<dbReference type="GO" id="GO:0042795">
    <property type="term" value="P:snRNA transcription by RNA polymerase II"/>
    <property type="evidence" value="ECO:0007669"/>
    <property type="project" value="TreeGrafter"/>
</dbReference>
<sequence>AKAAVADAAAASQAEAAAALPPSDGSPGAAAAAGGSEAAADGSAGLLPPSHGSYLFMEGRFYRDVRHPEAEDYSEPIRALCRAHGVWPTMLRPDRSWRPGLGRDTGQSAREPAAMHETRVQELTVRQANHPTALFCHRACCEHLLFVRDVRRWHPGAAGCARRGRLSW</sequence>
<keyword evidence="6" id="KW-0539">Nucleus</keyword>
<dbReference type="GO" id="GO:0019185">
    <property type="term" value="C:snRNA-activating protein complex"/>
    <property type="evidence" value="ECO:0007669"/>
    <property type="project" value="TreeGrafter"/>
</dbReference>
<feature type="non-terminal residue" evidence="8">
    <location>
        <position position="1"/>
    </location>
</feature>
<dbReference type="InterPro" id="IPR022042">
    <property type="entry name" value="snRNA-activating_su3"/>
</dbReference>
<dbReference type="GO" id="GO:0005634">
    <property type="term" value="C:nucleus"/>
    <property type="evidence" value="ECO:0007669"/>
    <property type="project" value="UniProtKB-SubCell"/>
</dbReference>
<comment type="caution">
    <text evidence="8">The sequence shown here is derived from an EMBL/GenBank/DDBJ whole genome shotgun (WGS) entry which is preliminary data.</text>
</comment>
<dbReference type="PANTHER" id="PTHR13421:SF16">
    <property type="entry name" value="SNRNA-ACTIVATING PROTEIN COMPLEX SUBUNIT 3"/>
    <property type="match status" value="1"/>
</dbReference>
<comment type="subcellular location">
    <subcellularLocation>
        <location evidence="1">Nucleus</location>
    </subcellularLocation>
</comment>
<keyword evidence="9" id="KW-1185">Reference proteome</keyword>
<evidence type="ECO:0000256" key="5">
    <source>
        <dbReference type="ARBA" id="ARBA00023163"/>
    </source>
</evidence>
<dbReference type="GO" id="GO:0000978">
    <property type="term" value="F:RNA polymerase II cis-regulatory region sequence-specific DNA binding"/>
    <property type="evidence" value="ECO:0007669"/>
    <property type="project" value="TreeGrafter"/>
</dbReference>
<evidence type="ECO:0000256" key="2">
    <source>
        <dbReference type="ARBA" id="ARBA00010410"/>
    </source>
</evidence>
<dbReference type="Pfam" id="PF12251">
    <property type="entry name" value="SNAPC3"/>
    <property type="match status" value="1"/>
</dbReference>
<name>A0AAD3DXX8_9CHLO</name>
<evidence type="ECO:0000256" key="7">
    <source>
        <dbReference type="SAM" id="MobiDB-lite"/>
    </source>
</evidence>
<organism evidence="8 9">
    <name type="scientific">Astrephomene gubernaculifera</name>
    <dbReference type="NCBI Taxonomy" id="47775"/>
    <lineage>
        <taxon>Eukaryota</taxon>
        <taxon>Viridiplantae</taxon>
        <taxon>Chlorophyta</taxon>
        <taxon>core chlorophytes</taxon>
        <taxon>Chlorophyceae</taxon>
        <taxon>CS clade</taxon>
        <taxon>Chlamydomonadales</taxon>
        <taxon>Astrephomenaceae</taxon>
        <taxon>Astrephomene</taxon>
    </lineage>
</organism>
<dbReference type="AlphaFoldDB" id="A0AAD3DXX8"/>
<evidence type="ECO:0000256" key="1">
    <source>
        <dbReference type="ARBA" id="ARBA00004123"/>
    </source>
</evidence>
<proteinExistence type="inferred from homology"/>
<dbReference type="GO" id="GO:0001046">
    <property type="term" value="F:core promoter sequence-specific DNA binding"/>
    <property type="evidence" value="ECO:0007669"/>
    <property type="project" value="TreeGrafter"/>
</dbReference>
<evidence type="ECO:0000256" key="4">
    <source>
        <dbReference type="ARBA" id="ARBA00023125"/>
    </source>
</evidence>
<protein>
    <submittedName>
        <fullName evidence="8">Uncharacterized protein</fullName>
    </submittedName>
</protein>
<evidence type="ECO:0000256" key="6">
    <source>
        <dbReference type="ARBA" id="ARBA00023242"/>
    </source>
</evidence>
<evidence type="ECO:0000256" key="3">
    <source>
        <dbReference type="ARBA" id="ARBA00023015"/>
    </source>
</evidence>
<dbReference type="PANTHER" id="PTHR13421">
    <property type="entry name" value="SNRNA-ACTIVATING PROTEIN COMPLEX SUBUNIT 3"/>
    <property type="match status" value="1"/>
</dbReference>
<dbReference type="GO" id="GO:0042796">
    <property type="term" value="P:snRNA transcription by RNA polymerase III"/>
    <property type="evidence" value="ECO:0007669"/>
    <property type="project" value="TreeGrafter"/>
</dbReference>
<keyword evidence="3" id="KW-0805">Transcription regulation</keyword>
<keyword evidence="4" id="KW-0238">DNA-binding</keyword>
<accession>A0AAD3DXX8</accession>
<dbReference type="Proteomes" id="UP001054857">
    <property type="component" value="Unassembled WGS sequence"/>
</dbReference>
<reference evidence="8 9" key="1">
    <citation type="journal article" date="2021" name="Sci. Rep.">
        <title>Genome sequencing of the multicellular alga Astrephomene provides insights into convergent evolution of germ-soma differentiation.</title>
        <authorList>
            <person name="Yamashita S."/>
            <person name="Yamamoto K."/>
            <person name="Matsuzaki R."/>
            <person name="Suzuki S."/>
            <person name="Yamaguchi H."/>
            <person name="Hirooka S."/>
            <person name="Minakuchi Y."/>
            <person name="Miyagishima S."/>
            <person name="Kawachi M."/>
            <person name="Toyoda A."/>
            <person name="Nozaki H."/>
        </authorList>
    </citation>
    <scope>NUCLEOTIDE SEQUENCE [LARGE SCALE GENOMIC DNA]</scope>
    <source>
        <strain evidence="8 9">NIES-4017</strain>
    </source>
</reference>